<dbReference type="GO" id="GO:0004497">
    <property type="term" value="F:monooxygenase activity"/>
    <property type="evidence" value="ECO:0007669"/>
    <property type="project" value="UniProtKB-KW"/>
</dbReference>
<evidence type="ECO:0000313" key="14">
    <source>
        <dbReference type="Proteomes" id="UP001558652"/>
    </source>
</evidence>
<comment type="caution">
    <text evidence="13">The sequence shown here is derived from an EMBL/GenBank/DDBJ whole genome shotgun (WGS) entry which is preliminary data.</text>
</comment>
<dbReference type="InterPro" id="IPR001128">
    <property type="entry name" value="Cyt_P450"/>
</dbReference>
<keyword evidence="10 12" id="KW-0503">Monooxygenase</keyword>
<keyword evidence="7 11" id="KW-0479">Metal-binding</keyword>
<accession>A0ABD0YV30</accession>
<evidence type="ECO:0000256" key="8">
    <source>
        <dbReference type="ARBA" id="ARBA00023002"/>
    </source>
</evidence>
<comment type="function">
    <text evidence="2">May be involved in the metabolism of insect hormones and in the breakdown of synthetic insecticides.</text>
</comment>
<dbReference type="InterPro" id="IPR036396">
    <property type="entry name" value="Cyt_P450_sf"/>
</dbReference>
<evidence type="ECO:0000256" key="1">
    <source>
        <dbReference type="ARBA" id="ARBA00001971"/>
    </source>
</evidence>
<organism evidence="13 14">
    <name type="scientific">Ranatra chinensis</name>
    <dbReference type="NCBI Taxonomy" id="642074"/>
    <lineage>
        <taxon>Eukaryota</taxon>
        <taxon>Metazoa</taxon>
        <taxon>Ecdysozoa</taxon>
        <taxon>Arthropoda</taxon>
        <taxon>Hexapoda</taxon>
        <taxon>Insecta</taxon>
        <taxon>Pterygota</taxon>
        <taxon>Neoptera</taxon>
        <taxon>Paraneoptera</taxon>
        <taxon>Hemiptera</taxon>
        <taxon>Heteroptera</taxon>
        <taxon>Panheteroptera</taxon>
        <taxon>Nepomorpha</taxon>
        <taxon>Nepidae</taxon>
        <taxon>Ranatrinae</taxon>
        <taxon>Ranatra</taxon>
    </lineage>
</organism>
<feature type="binding site" description="axial binding residue" evidence="11">
    <location>
        <position position="91"/>
    </location>
    <ligand>
        <name>heme</name>
        <dbReference type="ChEBI" id="CHEBI:30413"/>
    </ligand>
    <ligandPart>
        <name>Fe</name>
        <dbReference type="ChEBI" id="CHEBI:18248"/>
    </ligandPart>
</feature>
<reference evidence="13 14" key="1">
    <citation type="submission" date="2024-07" db="EMBL/GenBank/DDBJ databases">
        <title>Chromosome-level genome assembly of the water stick insect Ranatra chinensis (Heteroptera: Nepidae).</title>
        <authorList>
            <person name="Liu X."/>
        </authorList>
    </citation>
    <scope>NUCLEOTIDE SEQUENCE [LARGE SCALE GENOMIC DNA]</scope>
    <source>
        <strain evidence="13">Cailab_2021Rc</strain>
        <tissue evidence="13">Muscle</tissue>
    </source>
</reference>
<evidence type="ECO:0000256" key="7">
    <source>
        <dbReference type="ARBA" id="ARBA00022723"/>
    </source>
</evidence>
<dbReference type="GO" id="GO:0005789">
    <property type="term" value="C:endoplasmic reticulum membrane"/>
    <property type="evidence" value="ECO:0007669"/>
    <property type="project" value="UniProtKB-SubCell"/>
</dbReference>
<evidence type="ECO:0000256" key="10">
    <source>
        <dbReference type="ARBA" id="ARBA00023033"/>
    </source>
</evidence>
<dbReference type="Gene3D" id="1.10.630.10">
    <property type="entry name" value="Cytochrome P450"/>
    <property type="match status" value="1"/>
</dbReference>
<evidence type="ECO:0008006" key="15">
    <source>
        <dbReference type="Google" id="ProtNLM"/>
    </source>
</evidence>
<evidence type="ECO:0000256" key="5">
    <source>
        <dbReference type="ARBA" id="ARBA00010617"/>
    </source>
</evidence>
<dbReference type="PROSITE" id="PS00086">
    <property type="entry name" value="CYTOCHROME_P450"/>
    <property type="match status" value="1"/>
</dbReference>
<comment type="similarity">
    <text evidence="5 12">Belongs to the cytochrome P450 family.</text>
</comment>
<dbReference type="Proteomes" id="UP001558652">
    <property type="component" value="Unassembled WGS sequence"/>
</dbReference>
<proteinExistence type="inferred from homology"/>
<evidence type="ECO:0000256" key="2">
    <source>
        <dbReference type="ARBA" id="ARBA00003690"/>
    </source>
</evidence>
<dbReference type="Pfam" id="PF00067">
    <property type="entry name" value="p450"/>
    <property type="match status" value="1"/>
</dbReference>
<dbReference type="PRINTS" id="PR00385">
    <property type="entry name" value="P450"/>
</dbReference>
<comment type="cofactor">
    <cofactor evidence="1 11">
        <name>heme</name>
        <dbReference type="ChEBI" id="CHEBI:30413"/>
    </cofactor>
</comment>
<dbReference type="InterPro" id="IPR050196">
    <property type="entry name" value="Cytochrome_P450_Monoox"/>
</dbReference>
<dbReference type="SUPFAM" id="SSF48264">
    <property type="entry name" value="Cytochrome P450"/>
    <property type="match status" value="1"/>
</dbReference>
<keyword evidence="9 11" id="KW-0408">Iron</keyword>
<evidence type="ECO:0000256" key="6">
    <source>
        <dbReference type="ARBA" id="ARBA00022617"/>
    </source>
</evidence>
<name>A0ABD0YV30_9HEMI</name>
<dbReference type="PANTHER" id="PTHR24291">
    <property type="entry name" value="CYTOCHROME P450 FAMILY 4"/>
    <property type="match status" value="1"/>
</dbReference>
<dbReference type="InterPro" id="IPR002403">
    <property type="entry name" value="Cyt_P450_E_grp-IV"/>
</dbReference>
<evidence type="ECO:0000256" key="3">
    <source>
        <dbReference type="ARBA" id="ARBA00004174"/>
    </source>
</evidence>
<evidence type="ECO:0000313" key="13">
    <source>
        <dbReference type="EMBL" id="KAL1123653.1"/>
    </source>
</evidence>
<comment type="subcellular location">
    <subcellularLocation>
        <location evidence="4">Endoplasmic reticulum membrane</location>
        <topology evidence="4">Peripheral membrane protein</topology>
    </subcellularLocation>
    <subcellularLocation>
        <location evidence="3">Microsome membrane</location>
        <topology evidence="3">Peripheral membrane protein</topology>
    </subcellularLocation>
</comment>
<dbReference type="InterPro" id="IPR017972">
    <property type="entry name" value="Cyt_P450_CS"/>
</dbReference>
<keyword evidence="8 12" id="KW-0560">Oxidoreductase</keyword>
<dbReference type="AlphaFoldDB" id="A0ABD0YV30"/>
<dbReference type="GO" id="GO:0046872">
    <property type="term" value="F:metal ion binding"/>
    <property type="evidence" value="ECO:0007669"/>
    <property type="project" value="UniProtKB-KW"/>
</dbReference>
<keyword evidence="6 11" id="KW-0349">Heme</keyword>
<gene>
    <name evidence="13" type="ORF">AAG570_002729</name>
</gene>
<dbReference type="EMBL" id="JBFDAA010000012">
    <property type="protein sequence ID" value="KAL1123653.1"/>
    <property type="molecule type" value="Genomic_DNA"/>
</dbReference>
<sequence>MKYIEMVIRESLRIYPPAIIFSRELTTPLELDGGIVVPERSHVMVPTYCVHRHPNHYHQPETFDPLRFSDEETAKRHRYAFLPFSSGPRDCIGKSISFINRLEHLPPICGILPKLIRVLER</sequence>
<evidence type="ECO:0000256" key="11">
    <source>
        <dbReference type="PIRSR" id="PIRSR602403-1"/>
    </source>
</evidence>
<dbReference type="PRINTS" id="PR00465">
    <property type="entry name" value="EP450IV"/>
</dbReference>
<evidence type="ECO:0000256" key="4">
    <source>
        <dbReference type="ARBA" id="ARBA00004406"/>
    </source>
</evidence>
<protein>
    <recommendedName>
        <fullName evidence="15">Cytochrome P450</fullName>
    </recommendedName>
</protein>
<evidence type="ECO:0000256" key="12">
    <source>
        <dbReference type="RuleBase" id="RU000461"/>
    </source>
</evidence>
<keyword evidence="14" id="KW-1185">Reference proteome</keyword>
<dbReference type="PANTHER" id="PTHR24291:SF201">
    <property type="entry name" value="CYTOCHROME P450, FAMILY 4, SUBFAMILY B, POLYPEPTIDE 7"/>
    <property type="match status" value="1"/>
</dbReference>
<evidence type="ECO:0000256" key="9">
    <source>
        <dbReference type="ARBA" id="ARBA00023004"/>
    </source>
</evidence>